<reference evidence="3 4" key="1">
    <citation type="submission" date="2016-10" db="EMBL/GenBank/DDBJ databases">
        <title>Paenibacillus species isolates.</title>
        <authorList>
            <person name="Beno S.M."/>
        </authorList>
    </citation>
    <scope>NUCLEOTIDE SEQUENCE [LARGE SCALE GENOMIC DNA]</scope>
    <source>
        <strain evidence="3 4">FSL R5-0923</strain>
    </source>
</reference>
<dbReference type="InterPro" id="IPR012854">
    <property type="entry name" value="Cu_amine_oxidase-like_N"/>
</dbReference>
<dbReference type="Proteomes" id="UP000187313">
    <property type="component" value="Unassembled WGS sequence"/>
</dbReference>
<evidence type="ECO:0000313" key="3">
    <source>
        <dbReference type="EMBL" id="OMD44971.1"/>
    </source>
</evidence>
<comment type="caution">
    <text evidence="3">The sequence shown here is derived from an EMBL/GenBank/DDBJ whole genome shotgun (WGS) entry which is preliminary data.</text>
</comment>
<evidence type="ECO:0000259" key="2">
    <source>
        <dbReference type="Pfam" id="PF07833"/>
    </source>
</evidence>
<dbReference type="EMBL" id="MPTD01000035">
    <property type="protein sequence ID" value="OMD44971.1"/>
    <property type="molecule type" value="Genomic_DNA"/>
</dbReference>
<dbReference type="InterPro" id="IPR036582">
    <property type="entry name" value="Mao_N_sf"/>
</dbReference>
<dbReference type="Gene3D" id="3.30.457.10">
    <property type="entry name" value="Copper amine oxidase-like, N-terminal domain"/>
    <property type="match status" value="1"/>
</dbReference>
<sequence length="375" mass="42267">MTIVMCVFASLVLLITTAGAAGTAAKAVNVIMDGIKYPLTKGHPYSENGTTMIPFRMISGKLGTQANWNAASKTLTLQQKENKIVLTVGSSFAKVNEQPVALGAMVVQKDGITMIPLTVVSDLLSAEVEVDEFTQSVYIHTPGKDLGELDYFGRNIRTTNLPKNYKNYPYILEDIPNEMYEMKNSITFYDPKDAMTGSLMYSSKKITSEDMAKIINRMKIGYDLRLNVDYKTIDPASYAKESFKYENQAISYREQNIKEYAEWVEKNKIQIEGSIDPEPSMVYDSGFGWFVRSKFRFRINNYIEYKELLNDTYLKLADIRLSGKLKKGVWYEGYADIAISSNYYDGAGYDGAYGETKNLDGLSSLFENTTLHEVK</sequence>
<gene>
    <name evidence="3" type="ORF">BSK51_29870</name>
</gene>
<feature type="domain" description="Copper amine oxidase-like N-terminal" evidence="2">
    <location>
        <begin position="32"/>
        <end position="139"/>
    </location>
</feature>
<organism evidence="3 4">
    <name type="scientific">Paenibacillus odorifer</name>
    <dbReference type="NCBI Taxonomy" id="189426"/>
    <lineage>
        <taxon>Bacteria</taxon>
        <taxon>Bacillati</taxon>
        <taxon>Bacillota</taxon>
        <taxon>Bacilli</taxon>
        <taxon>Bacillales</taxon>
        <taxon>Paenibacillaceae</taxon>
        <taxon>Paenibacillus</taxon>
    </lineage>
</organism>
<name>A0ABX3H6G0_9BACL</name>
<evidence type="ECO:0000313" key="4">
    <source>
        <dbReference type="Proteomes" id="UP000187313"/>
    </source>
</evidence>
<accession>A0ABX3H6G0</accession>
<keyword evidence="4" id="KW-1185">Reference proteome</keyword>
<proteinExistence type="predicted"/>
<feature type="chain" id="PRO_5046640078" description="Copper amine oxidase-like N-terminal domain-containing protein" evidence="1">
    <location>
        <begin position="21"/>
        <end position="375"/>
    </location>
</feature>
<protein>
    <recommendedName>
        <fullName evidence="2">Copper amine oxidase-like N-terminal domain-containing protein</fullName>
    </recommendedName>
</protein>
<dbReference type="SUPFAM" id="SSF55383">
    <property type="entry name" value="Copper amine oxidase, domain N"/>
    <property type="match status" value="1"/>
</dbReference>
<keyword evidence="1" id="KW-0732">Signal</keyword>
<evidence type="ECO:0000256" key="1">
    <source>
        <dbReference type="SAM" id="SignalP"/>
    </source>
</evidence>
<feature type="signal peptide" evidence="1">
    <location>
        <begin position="1"/>
        <end position="20"/>
    </location>
</feature>
<dbReference type="Pfam" id="PF07833">
    <property type="entry name" value="Cu_amine_oxidN1"/>
    <property type="match status" value="1"/>
</dbReference>